<evidence type="ECO:0000313" key="1">
    <source>
        <dbReference type="EMBL" id="KAJ7987210.1"/>
    </source>
</evidence>
<protein>
    <submittedName>
        <fullName evidence="1">Uncharacterized protein</fullName>
    </submittedName>
</protein>
<gene>
    <name evidence="1" type="ORF">DPEC_G00336380</name>
</gene>
<name>A0ACC2F7K5_DALPE</name>
<comment type="caution">
    <text evidence="1">The sequence shown here is derived from an EMBL/GenBank/DDBJ whole genome shotgun (WGS) entry which is preliminary data.</text>
</comment>
<accession>A0ACC2F7K5</accession>
<organism evidence="1 2">
    <name type="scientific">Dallia pectoralis</name>
    <name type="common">Alaska blackfish</name>
    <dbReference type="NCBI Taxonomy" id="75939"/>
    <lineage>
        <taxon>Eukaryota</taxon>
        <taxon>Metazoa</taxon>
        <taxon>Chordata</taxon>
        <taxon>Craniata</taxon>
        <taxon>Vertebrata</taxon>
        <taxon>Euteleostomi</taxon>
        <taxon>Actinopterygii</taxon>
        <taxon>Neopterygii</taxon>
        <taxon>Teleostei</taxon>
        <taxon>Protacanthopterygii</taxon>
        <taxon>Esociformes</taxon>
        <taxon>Umbridae</taxon>
        <taxon>Dallia</taxon>
    </lineage>
</organism>
<proteinExistence type="predicted"/>
<reference evidence="1" key="1">
    <citation type="submission" date="2021-05" db="EMBL/GenBank/DDBJ databases">
        <authorList>
            <person name="Pan Q."/>
            <person name="Jouanno E."/>
            <person name="Zahm M."/>
            <person name="Klopp C."/>
            <person name="Cabau C."/>
            <person name="Louis A."/>
            <person name="Berthelot C."/>
            <person name="Parey E."/>
            <person name="Roest Crollius H."/>
            <person name="Montfort J."/>
            <person name="Robinson-Rechavi M."/>
            <person name="Bouchez O."/>
            <person name="Lampietro C."/>
            <person name="Lopez Roques C."/>
            <person name="Donnadieu C."/>
            <person name="Postlethwait J."/>
            <person name="Bobe J."/>
            <person name="Dillon D."/>
            <person name="Chandos A."/>
            <person name="von Hippel F."/>
            <person name="Guiguen Y."/>
        </authorList>
    </citation>
    <scope>NUCLEOTIDE SEQUENCE</scope>
    <source>
        <strain evidence="1">YG-Jan2019</strain>
    </source>
</reference>
<sequence length="149" mass="17142">MTHCELEDITMHLNTRISSIRRVLELRTIAKDQDKRVILEKIGQEVHTIDGLLDQFEKCVVRQKDLLKHLKELEGFFQEDVHDGKHLKENKPTHMPAKGQPAVHGRGPLGKSRLADVQPGQQENPRKASKNHIKEMQFITSPEFESIPQ</sequence>
<dbReference type="Proteomes" id="UP001157502">
    <property type="component" value="Chromosome 33"/>
</dbReference>
<evidence type="ECO:0000313" key="2">
    <source>
        <dbReference type="Proteomes" id="UP001157502"/>
    </source>
</evidence>
<dbReference type="EMBL" id="CM055760">
    <property type="protein sequence ID" value="KAJ7987210.1"/>
    <property type="molecule type" value="Genomic_DNA"/>
</dbReference>
<keyword evidence="2" id="KW-1185">Reference proteome</keyword>